<keyword evidence="7 14" id="KW-0408">Iron</keyword>
<feature type="binding site" evidence="14">
    <location>
        <position position="65"/>
    </location>
    <ligand>
        <name>[4Fe-4S] cluster</name>
        <dbReference type="ChEBI" id="CHEBI:49883"/>
        <label>1</label>
    </ligand>
</feature>
<protein>
    <recommendedName>
        <fullName evidence="11 14">tRNA-2-methylthio-N(6)-dimethylallyladenosine synthase</fullName>
        <ecNumber evidence="9 14">2.8.4.3</ecNumber>
    </recommendedName>
    <alternativeName>
        <fullName evidence="13 14">(Dimethylallyl)adenosine tRNA methylthiotransferase MiaB</fullName>
    </alternativeName>
    <alternativeName>
        <fullName evidence="12 14">tRNA-i(6)A37 methylthiotransferase</fullName>
    </alternativeName>
</protein>
<dbReference type="AlphaFoldDB" id="S5DNG0"/>
<dbReference type="PROSITE" id="PS51918">
    <property type="entry name" value="RADICAL_SAM"/>
    <property type="match status" value="1"/>
</dbReference>
<dbReference type="SMART" id="SM00729">
    <property type="entry name" value="Elp3"/>
    <property type="match status" value="1"/>
</dbReference>
<dbReference type="GO" id="GO:0005829">
    <property type="term" value="C:cytosol"/>
    <property type="evidence" value="ECO:0007669"/>
    <property type="project" value="TreeGrafter"/>
</dbReference>
<dbReference type="CDD" id="cd01335">
    <property type="entry name" value="Radical_SAM"/>
    <property type="match status" value="1"/>
</dbReference>
<dbReference type="Gene3D" id="3.80.30.20">
    <property type="entry name" value="tm_1862 like domain"/>
    <property type="match status" value="1"/>
</dbReference>
<keyword evidence="6 14" id="KW-0479">Metal-binding</keyword>
<dbReference type="Gene3D" id="3.40.50.12160">
    <property type="entry name" value="Methylthiotransferase, N-terminal domain"/>
    <property type="match status" value="1"/>
</dbReference>
<keyword evidence="14" id="KW-0963">Cytoplasm</keyword>
<dbReference type="NCBIfam" id="TIGR01574">
    <property type="entry name" value="miaB-methiolase"/>
    <property type="match status" value="1"/>
</dbReference>
<dbReference type="GO" id="GO:0035597">
    <property type="term" value="F:tRNA-2-methylthio-N(6)-dimethylallyladenosine(37) synthase activity"/>
    <property type="evidence" value="ECO:0007669"/>
    <property type="project" value="UniProtKB-EC"/>
</dbReference>
<evidence type="ECO:0000256" key="5">
    <source>
        <dbReference type="ARBA" id="ARBA00022694"/>
    </source>
</evidence>
<keyword evidence="5 14" id="KW-0819">tRNA processing</keyword>
<dbReference type="InterPro" id="IPR013848">
    <property type="entry name" value="Methylthiotransferase_N"/>
</dbReference>
<dbReference type="PANTHER" id="PTHR43020">
    <property type="entry name" value="CDK5 REGULATORY SUBUNIT-ASSOCIATED PROTEIN 1"/>
    <property type="match status" value="1"/>
</dbReference>
<evidence type="ECO:0000256" key="2">
    <source>
        <dbReference type="ARBA" id="ARBA00022485"/>
    </source>
</evidence>
<organism evidence="18">
    <name type="scientific">Candidatus Actinomarina minuta</name>
    <dbReference type="NCBI Taxonomy" id="1389454"/>
    <lineage>
        <taxon>Bacteria</taxon>
        <taxon>Bacillati</taxon>
        <taxon>Actinomycetota</taxon>
        <taxon>Actinomycetes</taxon>
        <taxon>Candidatus Actinomarinidae</taxon>
        <taxon>Candidatus Actinomarinales</taxon>
        <taxon>Candidatus Actinomarineae</taxon>
        <taxon>Candidatus Actinomarinaceae</taxon>
        <taxon>Candidatus Actinomarina</taxon>
    </lineage>
</organism>
<keyword evidence="8 14" id="KW-0411">Iron-sulfur</keyword>
<gene>
    <name evidence="14" type="primary">miaB</name>
</gene>
<dbReference type="PROSITE" id="PS50926">
    <property type="entry name" value="TRAM"/>
    <property type="match status" value="1"/>
</dbReference>
<dbReference type="PROSITE" id="PS51449">
    <property type="entry name" value="MTTASE_N"/>
    <property type="match status" value="1"/>
</dbReference>
<comment type="catalytic activity">
    <reaction evidence="10 14">
        <text>N(6)-dimethylallyladenosine(37) in tRNA + (sulfur carrier)-SH + AH2 + 2 S-adenosyl-L-methionine = 2-methylsulfanyl-N(6)-dimethylallyladenosine(37) in tRNA + (sulfur carrier)-H + 5'-deoxyadenosine + L-methionine + A + S-adenosyl-L-homocysteine + 2 H(+)</text>
        <dbReference type="Rhea" id="RHEA:37067"/>
        <dbReference type="Rhea" id="RHEA-COMP:10375"/>
        <dbReference type="Rhea" id="RHEA-COMP:10376"/>
        <dbReference type="Rhea" id="RHEA-COMP:14737"/>
        <dbReference type="Rhea" id="RHEA-COMP:14739"/>
        <dbReference type="ChEBI" id="CHEBI:13193"/>
        <dbReference type="ChEBI" id="CHEBI:15378"/>
        <dbReference type="ChEBI" id="CHEBI:17319"/>
        <dbReference type="ChEBI" id="CHEBI:17499"/>
        <dbReference type="ChEBI" id="CHEBI:29917"/>
        <dbReference type="ChEBI" id="CHEBI:57844"/>
        <dbReference type="ChEBI" id="CHEBI:57856"/>
        <dbReference type="ChEBI" id="CHEBI:59789"/>
        <dbReference type="ChEBI" id="CHEBI:64428"/>
        <dbReference type="ChEBI" id="CHEBI:74415"/>
        <dbReference type="ChEBI" id="CHEBI:74417"/>
        <dbReference type="EC" id="2.8.4.3"/>
    </reaction>
</comment>
<comment type="subcellular location">
    <subcellularLocation>
        <location evidence="14">Cytoplasm</location>
    </subcellularLocation>
</comment>
<dbReference type="InterPro" id="IPR002792">
    <property type="entry name" value="TRAM_dom"/>
</dbReference>
<dbReference type="InterPro" id="IPR038135">
    <property type="entry name" value="Methylthiotransferase_N_sf"/>
</dbReference>
<comment type="subunit">
    <text evidence="14">Monomer.</text>
</comment>
<name>S5DNG0_9ACTN</name>
<dbReference type="Pfam" id="PF01938">
    <property type="entry name" value="TRAM"/>
    <property type="match status" value="1"/>
</dbReference>
<proteinExistence type="inferred from homology"/>
<keyword evidence="2 14" id="KW-0004">4Fe-4S</keyword>
<dbReference type="PANTHER" id="PTHR43020:SF2">
    <property type="entry name" value="MITOCHONDRIAL TRNA METHYLTHIOTRANSFERASE CDK5RAP1"/>
    <property type="match status" value="1"/>
</dbReference>
<feature type="binding site" evidence="14">
    <location>
        <position position="172"/>
    </location>
    <ligand>
        <name>[4Fe-4S] cluster</name>
        <dbReference type="ChEBI" id="CHEBI:49883"/>
        <label>2</label>
        <note>4Fe-4S-S-AdoMet</note>
    </ligand>
</feature>
<feature type="binding site" evidence="14">
    <location>
        <position position="29"/>
    </location>
    <ligand>
        <name>[4Fe-4S] cluster</name>
        <dbReference type="ChEBI" id="CHEBI:49883"/>
        <label>1</label>
    </ligand>
</feature>
<dbReference type="InterPro" id="IPR058240">
    <property type="entry name" value="rSAM_sf"/>
</dbReference>
<dbReference type="InterPro" id="IPR006463">
    <property type="entry name" value="MiaB_methiolase"/>
</dbReference>
<dbReference type="PROSITE" id="PS01278">
    <property type="entry name" value="MTTASE_RADICAL"/>
    <property type="match status" value="1"/>
</dbReference>
<feature type="binding site" evidence="14">
    <location>
        <position position="99"/>
    </location>
    <ligand>
        <name>[4Fe-4S] cluster</name>
        <dbReference type="ChEBI" id="CHEBI:49883"/>
        <label>1</label>
    </ligand>
</feature>
<dbReference type="SFLD" id="SFLDG01082">
    <property type="entry name" value="B12-binding_domain_containing"/>
    <property type="match status" value="1"/>
</dbReference>
<dbReference type="InterPro" id="IPR006638">
    <property type="entry name" value="Elp3/MiaA/NifB-like_rSAM"/>
</dbReference>
<feature type="domain" description="Radical SAM core" evidence="17">
    <location>
        <begin position="158"/>
        <end position="393"/>
    </location>
</feature>
<dbReference type="InterPro" id="IPR007197">
    <property type="entry name" value="rSAM"/>
</dbReference>
<sequence>MKTSIHIENKLISKPSRLGFKYHIKTFGCQMNEHDSEKIAGIFNSDGMSKSEDIDQADILFVNTCTIRENADDKLYGTLGHLKKWKEQSSDRRLIVGGCAAQKDKELVRDRAPWVDVVIGTHNTNDVINLLNQSEDWGPITKIVEETLDIETEILPVRESGFSAFVTIQIGCNNSCTFCIVPSVRGVEISRRPSDIINEIKNLSNEGVKEITLLGQNVNSYGRDLMIDNKRSPYFTQLLYKIHEIDGIERIRFTSPHPKDFKEETLIAVSELPKIANQIHIPLQSGSDKILSSMHRGYNQKKYLSKIDMIKNIIPDVSLSSDVIVGFPGEDDADFDETMKVVDYAEFDLIYMFKFSPRPGTVAADYSDKFVEKHLIDTRFMRLKEEQIKISQNRYKRFVGSTQQMLVEKPSKKDPNILTGRIEGGHIVHLDTTQNIIGQLIDVKVYDASPFFLKATF</sequence>
<dbReference type="EMBL" id="KC811119">
    <property type="protein sequence ID" value="AGQ19008.1"/>
    <property type="molecule type" value="Genomic_DNA"/>
</dbReference>
<feature type="binding site" evidence="14">
    <location>
        <position position="179"/>
    </location>
    <ligand>
        <name>[4Fe-4S] cluster</name>
        <dbReference type="ChEBI" id="CHEBI:49883"/>
        <label>2</label>
        <note>4Fe-4S-S-AdoMet</note>
    </ligand>
</feature>
<evidence type="ECO:0000256" key="3">
    <source>
        <dbReference type="ARBA" id="ARBA00022679"/>
    </source>
</evidence>
<dbReference type="GO" id="GO:0046872">
    <property type="term" value="F:metal ion binding"/>
    <property type="evidence" value="ECO:0007669"/>
    <property type="project" value="UniProtKB-KW"/>
</dbReference>
<evidence type="ECO:0000259" key="16">
    <source>
        <dbReference type="PROSITE" id="PS51449"/>
    </source>
</evidence>
<dbReference type="Pfam" id="PF00919">
    <property type="entry name" value="UPF0004"/>
    <property type="match status" value="1"/>
</dbReference>
<keyword evidence="3 14" id="KW-0808">Transferase</keyword>
<dbReference type="HAMAP" id="MF_01864">
    <property type="entry name" value="tRNA_metthiotr_MiaB"/>
    <property type="match status" value="1"/>
</dbReference>
<dbReference type="FunFam" id="3.80.30.20:FF:000001">
    <property type="entry name" value="tRNA-2-methylthio-N(6)-dimethylallyladenosine synthase 2"/>
    <property type="match status" value="1"/>
</dbReference>
<dbReference type="SUPFAM" id="SSF102114">
    <property type="entry name" value="Radical SAM enzymes"/>
    <property type="match status" value="1"/>
</dbReference>
<dbReference type="SFLD" id="SFLDG01061">
    <property type="entry name" value="methylthiotransferase"/>
    <property type="match status" value="1"/>
</dbReference>
<evidence type="ECO:0000256" key="10">
    <source>
        <dbReference type="ARBA" id="ARBA00051425"/>
    </source>
</evidence>
<dbReference type="FunFam" id="3.40.50.12160:FF:000003">
    <property type="entry name" value="CDK5 regulatory subunit-associated protein 1"/>
    <property type="match status" value="1"/>
</dbReference>
<feature type="domain" description="MTTase N-terminal" evidence="16">
    <location>
        <begin position="20"/>
        <end position="136"/>
    </location>
</feature>
<comment type="function">
    <text evidence="1 14">Catalyzes the methylthiolation of N6-(dimethylallyl)adenosine (i(6)A), leading to the formation of 2-methylthio-N6-(dimethylallyl)adenosine (ms(2)i(6)A) at position 37 in tRNAs that read codons beginning with uridine.</text>
</comment>
<dbReference type="InterPro" id="IPR023404">
    <property type="entry name" value="rSAM_horseshoe"/>
</dbReference>
<evidence type="ECO:0000313" key="18">
    <source>
        <dbReference type="EMBL" id="AGQ19008.1"/>
    </source>
</evidence>
<evidence type="ECO:0000256" key="12">
    <source>
        <dbReference type="ARBA" id="ARBA00080698"/>
    </source>
</evidence>
<feature type="binding site" evidence="14">
    <location>
        <position position="176"/>
    </location>
    <ligand>
        <name>[4Fe-4S] cluster</name>
        <dbReference type="ChEBI" id="CHEBI:49883"/>
        <label>2</label>
        <note>4Fe-4S-S-AdoMet</note>
    </ligand>
</feature>
<feature type="domain" description="TRAM" evidence="15">
    <location>
        <begin position="396"/>
        <end position="457"/>
    </location>
</feature>
<evidence type="ECO:0000259" key="17">
    <source>
        <dbReference type="PROSITE" id="PS51918"/>
    </source>
</evidence>
<dbReference type="SFLD" id="SFLDS00029">
    <property type="entry name" value="Radical_SAM"/>
    <property type="match status" value="1"/>
</dbReference>
<reference evidence="18" key="1">
    <citation type="journal article" date="2013" name="Sci. Rep.">
        <title>Metagenomics uncovers a new group of low GC and ultra-small marine Actinobacteria.</title>
        <authorList>
            <person name="Ghai R."/>
            <person name="Mizuno C.M."/>
            <person name="Picazo A."/>
            <person name="Camacho A."/>
            <person name="Rodriguez-Valera F."/>
        </authorList>
    </citation>
    <scope>NUCLEOTIDE SEQUENCE</scope>
</reference>
<comment type="similarity">
    <text evidence="14">Belongs to the methylthiotransferase family. MiaB subfamily.</text>
</comment>
<evidence type="ECO:0000256" key="9">
    <source>
        <dbReference type="ARBA" id="ARBA00033765"/>
    </source>
</evidence>
<dbReference type="SFLD" id="SFLDF00273">
    <property type="entry name" value="(dimethylallyl)adenosine_tRNA"/>
    <property type="match status" value="1"/>
</dbReference>
<evidence type="ECO:0000256" key="4">
    <source>
        <dbReference type="ARBA" id="ARBA00022691"/>
    </source>
</evidence>
<comment type="cofactor">
    <cofactor evidence="14">
        <name>[4Fe-4S] cluster</name>
        <dbReference type="ChEBI" id="CHEBI:49883"/>
    </cofactor>
    <text evidence="14">Binds 2 [4Fe-4S] clusters. One cluster is coordinated with 3 cysteines and an exchangeable S-adenosyl-L-methionine.</text>
</comment>
<evidence type="ECO:0000256" key="6">
    <source>
        <dbReference type="ARBA" id="ARBA00022723"/>
    </source>
</evidence>
<evidence type="ECO:0000256" key="11">
    <source>
        <dbReference type="ARBA" id="ARBA00068570"/>
    </source>
</evidence>
<accession>S5DNG0</accession>
<evidence type="ECO:0000256" key="1">
    <source>
        <dbReference type="ARBA" id="ARBA00003234"/>
    </source>
</evidence>
<dbReference type="NCBIfam" id="TIGR00089">
    <property type="entry name" value="MiaB/RimO family radical SAM methylthiotransferase"/>
    <property type="match status" value="1"/>
</dbReference>
<evidence type="ECO:0000259" key="15">
    <source>
        <dbReference type="PROSITE" id="PS50926"/>
    </source>
</evidence>
<dbReference type="InterPro" id="IPR005839">
    <property type="entry name" value="Methylthiotransferase"/>
</dbReference>
<evidence type="ECO:0000256" key="8">
    <source>
        <dbReference type="ARBA" id="ARBA00023014"/>
    </source>
</evidence>
<keyword evidence="4 14" id="KW-0949">S-adenosyl-L-methionine</keyword>
<dbReference type="Pfam" id="PF04055">
    <property type="entry name" value="Radical_SAM"/>
    <property type="match status" value="1"/>
</dbReference>
<dbReference type="EC" id="2.8.4.3" evidence="9 14"/>
<evidence type="ECO:0000256" key="13">
    <source>
        <dbReference type="ARBA" id="ARBA00081141"/>
    </source>
</evidence>
<dbReference type="InterPro" id="IPR020612">
    <property type="entry name" value="Methylthiotransferase_CS"/>
</dbReference>
<dbReference type="GO" id="GO:0051539">
    <property type="term" value="F:4 iron, 4 sulfur cluster binding"/>
    <property type="evidence" value="ECO:0007669"/>
    <property type="project" value="UniProtKB-UniRule"/>
</dbReference>
<evidence type="ECO:0000256" key="14">
    <source>
        <dbReference type="HAMAP-Rule" id="MF_01864"/>
    </source>
</evidence>
<evidence type="ECO:0000256" key="7">
    <source>
        <dbReference type="ARBA" id="ARBA00023004"/>
    </source>
</evidence>